<reference evidence="1" key="1">
    <citation type="submission" date="2022-08" db="EMBL/GenBank/DDBJ databases">
        <title>A Global Phylogenomic Analysis of the Shiitake Genus Lentinula.</title>
        <authorList>
            <consortium name="DOE Joint Genome Institute"/>
            <person name="Sierra-Patev S."/>
            <person name="Min B."/>
            <person name="Naranjo-Ortiz M."/>
            <person name="Looney B."/>
            <person name="Konkel Z."/>
            <person name="Slot J.C."/>
            <person name="Sakamoto Y."/>
            <person name="Steenwyk J.L."/>
            <person name="Rokas A."/>
            <person name="Carro J."/>
            <person name="Camarero S."/>
            <person name="Ferreira P."/>
            <person name="Molpeceres G."/>
            <person name="Ruiz-Duenas F.J."/>
            <person name="Serrano A."/>
            <person name="Henrissat B."/>
            <person name="Drula E."/>
            <person name="Hughes K.W."/>
            <person name="Mata J.L."/>
            <person name="Ishikawa N.K."/>
            <person name="Vargas-Isla R."/>
            <person name="Ushijima S."/>
            <person name="Smith C.A."/>
            <person name="Ahrendt S."/>
            <person name="Andreopoulos W."/>
            <person name="He G."/>
            <person name="Labutti K."/>
            <person name="Lipzen A."/>
            <person name="Ng V."/>
            <person name="Riley R."/>
            <person name="Sandor L."/>
            <person name="Barry K."/>
            <person name="Martinez A.T."/>
            <person name="Xiao Y."/>
            <person name="Gibbons J.G."/>
            <person name="Terashima K."/>
            <person name="Grigoriev I.V."/>
            <person name="Hibbett D.S."/>
        </authorList>
    </citation>
    <scope>NUCLEOTIDE SEQUENCE</scope>
    <source>
        <strain evidence="1">RHP3577 ss4</strain>
    </source>
</reference>
<dbReference type="EMBL" id="JANVFT010000113">
    <property type="protein sequence ID" value="KAJ4466743.1"/>
    <property type="molecule type" value="Genomic_DNA"/>
</dbReference>
<evidence type="ECO:0000313" key="1">
    <source>
        <dbReference type="EMBL" id="KAJ4466743.1"/>
    </source>
</evidence>
<sequence>MVSLLLFSLFSVLRSLFSILRPLFSLCPFSFHSSSFLPVLLPSVLVSCPMLYITPPLCSLIGPPPLPSPSSFLKILDSSHI</sequence>
<accession>A0ABQ8V0K8</accession>
<dbReference type="Proteomes" id="UP001150217">
    <property type="component" value="Unassembled WGS sequence"/>
</dbReference>
<organism evidence="1 2">
    <name type="scientific">Lentinula lateritia</name>
    <dbReference type="NCBI Taxonomy" id="40482"/>
    <lineage>
        <taxon>Eukaryota</taxon>
        <taxon>Fungi</taxon>
        <taxon>Dikarya</taxon>
        <taxon>Basidiomycota</taxon>
        <taxon>Agaricomycotina</taxon>
        <taxon>Agaricomycetes</taxon>
        <taxon>Agaricomycetidae</taxon>
        <taxon>Agaricales</taxon>
        <taxon>Marasmiineae</taxon>
        <taxon>Omphalotaceae</taxon>
        <taxon>Lentinula</taxon>
    </lineage>
</organism>
<keyword evidence="2" id="KW-1185">Reference proteome</keyword>
<proteinExistence type="predicted"/>
<evidence type="ECO:0000313" key="2">
    <source>
        <dbReference type="Proteomes" id="UP001150217"/>
    </source>
</evidence>
<gene>
    <name evidence="1" type="ORF">C8R41DRAFT_856602</name>
</gene>
<name>A0ABQ8V0K8_9AGAR</name>
<protein>
    <submittedName>
        <fullName evidence="1">Uncharacterized protein</fullName>
    </submittedName>
</protein>
<comment type="caution">
    <text evidence="1">The sequence shown here is derived from an EMBL/GenBank/DDBJ whole genome shotgun (WGS) entry which is preliminary data.</text>
</comment>